<comment type="caution">
    <text evidence="1">The sequence shown here is derived from an EMBL/GenBank/DDBJ whole genome shotgun (WGS) entry which is preliminary data.</text>
</comment>
<dbReference type="AlphaFoldDB" id="A0AAW0IFS0"/>
<accession>A0AAW0IFS0</accession>
<organism evidence="1 2">
    <name type="scientific">Myodes glareolus</name>
    <name type="common">Bank vole</name>
    <name type="synonym">Clethrionomys glareolus</name>
    <dbReference type="NCBI Taxonomy" id="447135"/>
    <lineage>
        <taxon>Eukaryota</taxon>
        <taxon>Metazoa</taxon>
        <taxon>Chordata</taxon>
        <taxon>Craniata</taxon>
        <taxon>Vertebrata</taxon>
        <taxon>Euteleostomi</taxon>
        <taxon>Mammalia</taxon>
        <taxon>Eutheria</taxon>
        <taxon>Euarchontoglires</taxon>
        <taxon>Glires</taxon>
        <taxon>Rodentia</taxon>
        <taxon>Myomorpha</taxon>
        <taxon>Muroidea</taxon>
        <taxon>Cricetidae</taxon>
        <taxon>Arvicolinae</taxon>
        <taxon>Myodes</taxon>
    </lineage>
</organism>
<evidence type="ECO:0000313" key="1">
    <source>
        <dbReference type="EMBL" id="KAK7813425.1"/>
    </source>
</evidence>
<protein>
    <submittedName>
        <fullName evidence="1">Uncharacterized protein</fullName>
    </submittedName>
</protein>
<dbReference type="EMBL" id="JBBHLL010000136">
    <property type="protein sequence ID" value="KAK7813425.1"/>
    <property type="molecule type" value="Genomic_DNA"/>
</dbReference>
<keyword evidence="2" id="KW-1185">Reference proteome</keyword>
<gene>
    <name evidence="1" type="ORF">U0070_007994</name>
</gene>
<evidence type="ECO:0000313" key="2">
    <source>
        <dbReference type="Proteomes" id="UP001488838"/>
    </source>
</evidence>
<sequence length="74" mass="8488">MRGLLPNEALLPHLNSSSFDVVLTDPDFFFCLQCTWVFFPWFFCTIPCETDFEVAMSDFSPYLSRGCSQGFLTT</sequence>
<name>A0AAW0IFS0_MYOGA</name>
<dbReference type="Proteomes" id="UP001488838">
    <property type="component" value="Unassembled WGS sequence"/>
</dbReference>
<reference evidence="1 2" key="1">
    <citation type="journal article" date="2023" name="bioRxiv">
        <title>Conserved and derived expression patterns and positive selection on dental genes reveal complex evolutionary context of ever-growing rodent molars.</title>
        <authorList>
            <person name="Calamari Z.T."/>
            <person name="Song A."/>
            <person name="Cohen E."/>
            <person name="Akter M."/>
            <person name="Roy R.D."/>
            <person name="Hallikas O."/>
            <person name="Christensen M.M."/>
            <person name="Li P."/>
            <person name="Marangoni P."/>
            <person name="Jernvall J."/>
            <person name="Klein O.D."/>
        </authorList>
    </citation>
    <scope>NUCLEOTIDE SEQUENCE [LARGE SCALE GENOMIC DNA]</scope>
    <source>
        <strain evidence="1">V071</strain>
    </source>
</reference>
<proteinExistence type="predicted"/>